<dbReference type="Proteomes" id="UP000000557">
    <property type="component" value="Chromosome"/>
</dbReference>
<dbReference type="Pfam" id="PF14261">
    <property type="entry name" value="DUF4351"/>
    <property type="match status" value="1"/>
</dbReference>
<feature type="domain" description="DUF4351" evidence="1">
    <location>
        <begin position="13"/>
        <end position="69"/>
    </location>
</feature>
<dbReference type="EMBL" id="BA000045">
    <property type="protein sequence ID" value="BAC89164.1"/>
    <property type="molecule type" value="Genomic_DNA"/>
</dbReference>
<dbReference type="InterPro" id="IPR025587">
    <property type="entry name" value="DUF4351"/>
</dbReference>
<dbReference type="HOGENOM" id="CLU_069065_6_0_3"/>
<dbReference type="KEGG" id="gvi:gsr1223"/>
<dbReference type="InParanoid" id="Q7NLA3"/>
<accession>Q7NLA3</accession>
<evidence type="ECO:0000313" key="3">
    <source>
        <dbReference type="Proteomes" id="UP000000557"/>
    </source>
</evidence>
<evidence type="ECO:0000313" key="2">
    <source>
        <dbReference type="EMBL" id="BAC89164.1"/>
    </source>
</evidence>
<reference evidence="2 3" key="1">
    <citation type="journal article" date="2003" name="DNA Res.">
        <title>Complete genome structure of Gloeobacter violaceus PCC 7421, a cyanobacterium that lacks thylakoids.</title>
        <authorList>
            <person name="Nakamura Y."/>
            <person name="Kaneko T."/>
            <person name="Sato S."/>
            <person name="Mimuro M."/>
            <person name="Miyashita H."/>
            <person name="Tsuchiya T."/>
            <person name="Sasamoto S."/>
            <person name="Watanabe A."/>
            <person name="Kawashima K."/>
            <person name="Kishida Y."/>
            <person name="Kiyokawa C."/>
            <person name="Kohara M."/>
            <person name="Matsumoto M."/>
            <person name="Matsuno A."/>
            <person name="Nakazaki N."/>
            <person name="Shimpo S."/>
            <person name="Takeuchi C."/>
            <person name="Yamada M."/>
            <person name="Tabata S."/>
        </authorList>
    </citation>
    <scope>NUCLEOTIDE SEQUENCE [LARGE SCALE GENOMIC DNA]</scope>
    <source>
        <strain evidence="3">ATCC 29082 / PCC 7421</strain>
    </source>
</reference>
<name>Q7NLA3_GLOVI</name>
<dbReference type="EnsemblBacteria" id="BAC89164">
    <property type="protein sequence ID" value="BAC89164"/>
    <property type="gene ID" value="BAC89164"/>
</dbReference>
<dbReference type="AlphaFoldDB" id="Q7NLA3"/>
<protein>
    <submittedName>
        <fullName evidence="2">Gsr1223 protein</fullName>
    </submittedName>
</protein>
<proteinExistence type="predicted"/>
<keyword evidence="3" id="KW-1185">Reference proteome</keyword>
<organism evidence="2 3">
    <name type="scientific">Gloeobacter violaceus (strain ATCC 29082 / PCC 7421)</name>
    <dbReference type="NCBI Taxonomy" id="251221"/>
    <lineage>
        <taxon>Bacteria</taxon>
        <taxon>Bacillati</taxon>
        <taxon>Cyanobacteriota</taxon>
        <taxon>Cyanophyceae</taxon>
        <taxon>Gloeobacterales</taxon>
        <taxon>Gloeobacteraceae</taxon>
        <taxon>Gloeobacter</taxon>
    </lineage>
</organism>
<evidence type="ECO:0000259" key="1">
    <source>
        <dbReference type="Pfam" id="PF14261"/>
    </source>
</evidence>
<gene>
    <name evidence="2" type="ordered locus">gsr1223</name>
</gene>
<dbReference type="OrthoDB" id="444889at2"/>
<reference evidence="2 3" key="2">
    <citation type="journal article" date="2003" name="DNA Res.">
        <title>Complete genome structure of Gloeobacter violaceus PCC 7421, a cyanobacterium that lacks thylakoids (supplement).</title>
        <authorList>
            <person name="Nakamura Y."/>
            <person name="Kaneko T."/>
            <person name="Sato S."/>
            <person name="Mimuro M."/>
            <person name="Miyashita H."/>
            <person name="Tsuchiya T."/>
            <person name="Sasamoto S."/>
            <person name="Watanabe A."/>
            <person name="Kawashima K."/>
            <person name="Kishida Y."/>
            <person name="Kiyokawa C."/>
            <person name="Kohara M."/>
            <person name="Matsumoto M."/>
            <person name="Matsuno A."/>
            <person name="Nakazaki N."/>
            <person name="Shimpo S."/>
            <person name="Takeuchi C."/>
            <person name="Yamada M."/>
            <person name="Tabata S."/>
        </authorList>
    </citation>
    <scope>NUCLEOTIDE SEQUENCE [LARGE SCALE GENOMIC DNA]</scope>
    <source>
        <strain evidence="3">ATCC 29082 / PCC 7421</strain>
    </source>
</reference>
<dbReference type="RefSeq" id="WP_011141223.1">
    <property type="nucleotide sequence ID" value="NC_005125.1"/>
</dbReference>
<sequence length="71" mass="8276">MRESWVYQEIFDKGKLQGVRRIILRQLTQKLGKLPADFVQEIESITDSERLERLGLLGLQADDFDSLRAQI</sequence>